<feature type="compositionally biased region" description="Low complexity" evidence="1">
    <location>
        <begin position="48"/>
        <end position="59"/>
    </location>
</feature>
<feature type="region of interest" description="Disordered" evidence="1">
    <location>
        <begin position="1"/>
        <end position="59"/>
    </location>
</feature>
<gene>
    <name evidence="2" type="ORF">FH972_014464</name>
</gene>
<reference evidence="2 3" key="1">
    <citation type="submission" date="2019-06" db="EMBL/GenBank/DDBJ databases">
        <title>A chromosomal-level reference genome of Carpinus fangiana (Coryloideae, Betulaceae).</title>
        <authorList>
            <person name="Yang X."/>
            <person name="Wang Z."/>
            <person name="Zhang L."/>
            <person name="Hao G."/>
            <person name="Liu J."/>
            <person name="Yang Y."/>
        </authorList>
    </citation>
    <scope>NUCLEOTIDE SEQUENCE [LARGE SCALE GENOMIC DNA]</scope>
    <source>
        <strain evidence="2">Cfa_2016G</strain>
        <tissue evidence="2">Leaf</tissue>
    </source>
</reference>
<sequence length="133" mass="14381">MKFFFRSCYRPKGTPAPPAPEEEEPNADSNTHVSASLTVPSSRRNRLSSTTASKSASAAAKHWRPALSMISEDSAAHQVFDKNGAARVSVKKSSGKPRSLGNSRSIADVDNYSCRNKSASIIFPAFSPTPFMF</sequence>
<feature type="compositionally biased region" description="Polar residues" evidence="1">
    <location>
        <begin position="27"/>
        <end position="42"/>
    </location>
</feature>
<dbReference type="Proteomes" id="UP000327013">
    <property type="component" value="Chromosome 6"/>
</dbReference>
<organism evidence="2 3">
    <name type="scientific">Carpinus fangiana</name>
    <dbReference type="NCBI Taxonomy" id="176857"/>
    <lineage>
        <taxon>Eukaryota</taxon>
        <taxon>Viridiplantae</taxon>
        <taxon>Streptophyta</taxon>
        <taxon>Embryophyta</taxon>
        <taxon>Tracheophyta</taxon>
        <taxon>Spermatophyta</taxon>
        <taxon>Magnoliopsida</taxon>
        <taxon>eudicotyledons</taxon>
        <taxon>Gunneridae</taxon>
        <taxon>Pentapetalae</taxon>
        <taxon>rosids</taxon>
        <taxon>fabids</taxon>
        <taxon>Fagales</taxon>
        <taxon>Betulaceae</taxon>
        <taxon>Carpinus</taxon>
    </lineage>
</organism>
<evidence type="ECO:0000313" key="3">
    <source>
        <dbReference type="Proteomes" id="UP000327013"/>
    </source>
</evidence>
<dbReference type="AlphaFoldDB" id="A0A5N6RBP6"/>
<dbReference type="PANTHER" id="PTHR35318">
    <property type="entry name" value="BNAA10G08410D PROTEIN"/>
    <property type="match status" value="1"/>
</dbReference>
<evidence type="ECO:0000313" key="2">
    <source>
        <dbReference type="EMBL" id="KAE8075776.1"/>
    </source>
</evidence>
<proteinExistence type="predicted"/>
<dbReference type="EMBL" id="CM017326">
    <property type="protein sequence ID" value="KAE8075776.1"/>
    <property type="molecule type" value="Genomic_DNA"/>
</dbReference>
<accession>A0A5N6RBP6</accession>
<protein>
    <submittedName>
        <fullName evidence="2">Uncharacterized protein</fullName>
    </submittedName>
</protein>
<evidence type="ECO:0000256" key="1">
    <source>
        <dbReference type="SAM" id="MobiDB-lite"/>
    </source>
</evidence>
<keyword evidence="3" id="KW-1185">Reference proteome</keyword>
<dbReference type="OrthoDB" id="1917265at2759"/>
<dbReference type="PANTHER" id="PTHR35318:SF2">
    <property type="entry name" value="OS08G0138900 PROTEIN"/>
    <property type="match status" value="1"/>
</dbReference>
<name>A0A5N6RBP6_9ROSI</name>